<organism evidence="2">
    <name type="scientific">Gokushovirinae environmental samples</name>
    <dbReference type="NCBI Taxonomy" id="1478972"/>
    <lineage>
        <taxon>Viruses</taxon>
        <taxon>Monodnaviria</taxon>
        <taxon>Sangervirae</taxon>
        <taxon>Phixviricota</taxon>
        <taxon>Malgrandaviricetes</taxon>
        <taxon>Petitvirales</taxon>
        <taxon>Microviridae</taxon>
        <taxon>environmental samples</taxon>
    </lineage>
</organism>
<feature type="domain" description="Replication-associated protein ORF2/G2P" evidence="1">
    <location>
        <begin position="62"/>
        <end position="184"/>
    </location>
</feature>
<reference evidence="2" key="1">
    <citation type="submission" date="2018-03" db="EMBL/GenBank/DDBJ databases">
        <title>Twenty-four Novel Viral Genomes identified from the Dushanzi Mud Volcanic Sediment in Xinjiang, China.</title>
        <authorList>
            <person name="Han L."/>
        </authorList>
    </citation>
    <scope>NUCLEOTIDE SEQUENCE</scope>
</reference>
<dbReference type="EMBL" id="MH029516">
    <property type="protein sequence ID" value="AVQ10180.1"/>
    <property type="molecule type" value="Genomic_DNA"/>
</dbReference>
<name>A0A2R3UAS8_9VIRU</name>
<dbReference type="InterPro" id="IPR056906">
    <property type="entry name" value="ORF2/G2P_dom"/>
</dbReference>
<evidence type="ECO:0000313" key="2">
    <source>
        <dbReference type="EMBL" id="AVQ10180.1"/>
    </source>
</evidence>
<sequence>MACSSPIPAFQLEDGAVVMVERGRVQRSLFLPCGRCAMCRLERARQWAVRCVHESKLYDHNAFVTLTYDDRHLPIDRGLRYRDFQLFMKRLRKRFFFAPIRFYMCGEYGEDRDERGRVTGRLGRPHYHALLFNCHFPDQLYFKRSGDITLYTSRILSELWPEGNHLIGSVTFQSAGYCARYCMEKINGPDAKRHYEIVDSVTGEVYDRAPEFSRMSLKPGIGAGWLKRFQSDVYPRGEVLINGHHAKAPRYYDILFERNGGDTGEMSYLRYKRSSEQAFDNTDERLLVKEQVAVARLDRLIRSL</sequence>
<proteinExistence type="predicted"/>
<protein>
    <submittedName>
        <fullName evidence="2">Replication protein VP4</fullName>
    </submittedName>
</protein>
<evidence type="ECO:0000259" key="1">
    <source>
        <dbReference type="Pfam" id="PF23343"/>
    </source>
</evidence>
<dbReference type="Pfam" id="PF23343">
    <property type="entry name" value="REP_ORF2-G2P"/>
    <property type="match status" value="1"/>
</dbReference>
<accession>A0A2R3UAS8</accession>